<dbReference type="Gene3D" id="3.30.40.10">
    <property type="entry name" value="Zinc/RING finger domain, C3HC4 (zinc finger)"/>
    <property type="match status" value="1"/>
</dbReference>
<dbReference type="InterPro" id="IPR049730">
    <property type="entry name" value="SNF2/RAD54-like_C"/>
</dbReference>
<dbReference type="PROSITE" id="PS51192">
    <property type="entry name" value="HELICASE_ATP_BIND_1"/>
    <property type="match status" value="1"/>
</dbReference>
<dbReference type="SMART" id="SM00910">
    <property type="entry name" value="HIRAN"/>
    <property type="match status" value="1"/>
</dbReference>
<evidence type="ECO:0000256" key="9">
    <source>
        <dbReference type="ARBA" id="ARBA00022840"/>
    </source>
</evidence>
<feature type="compositionally biased region" description="Acidic residues" evidence="12">
    <location>
        <begin position="406"/>
        <end position="426"/>
    </location>
</feature>
<dbReference type="EMBL" id="JAEHOE010000056">
    <property type="protein sequence ID" value="KAG2491123.1"/>
    <property type="molecule type" value="Genomic_DNA"/>
</dbReference>
<dbReference type="InterPro" id="IPR038718">
    <property type="entry name" value="SNF2-like_sf"/>
</dbReference>
<feature type="region of interest" description="Disordered" evidence="12">
    <location>
        <begin position="1"/>
        <end position="27"/>
    </location>
</feature>
<evidence type="ECO:0000256" key="3">
    <source>
        <dbReference type="ARBA" id="ARBA00022723"/>
    </source>
</evidence>
<dbReference type="GO" id="GO:0008094">
    <property type="term" value="F:ATP-dependent activity, acting on DNA"/>
    <property type="evidence" value="ECO:0007669"/>
    <property type="project" value="TreeGrafter"/>
</dbReference>
<dbReference type="PROSITE" id="PS51194">
    <property type="entry name" value="HELICASE_CTER"/>
    <property type="match status" value="1"/>
</dbReference>
<dbReference type="Gene3D" id="3.40.50.300">
    <property type="entry name" value="P-loop containing nucleotide triphosphate hydrolases"/>
    <property type="match status" value="1"/>
</dbReference>
<dbReference type="GO" id="GO:0008270">
    <property type="term" value="F:zinc ion binding"/>
    <property type="evidence" value="ECO:0007669"/>
    <property type="project" value="UniProtKB-KW"/>
</dbReference>
<evidence type="ECO:0000313" key="16">
    <source>
        <dbReference type="EMBL" id="KAG2491123.1"/>
    </source>
</evidence>
<dbReference type="PANTHER" id="PTHR45626">
    <property type="entry name" value="TRANSCRIPTION TERMINATION FACTOR 2-RELATED"/>
    <property type="match status" value="1"/>
</dbReference>
<proteinExistence type="inferred from homology"/>
<dbReference type="AlphaFoldDB" id="A0A835XY18"/>
<dbReference type="SUPFAM" id="SSF52540">
    <property type="entry name" value="P-loop containing nucleoside triphosphate hydrolases"/>
    <property type="match status" value="3"/>
</dbReference>
<evidence type="ECO:0000256" key="1">
    <source>
        <dbReference type="ARBA" id="ARBA00004123"/>
    </source>
</evidence>
<keyword evidence="17" id="KW-1185">Reference proteome</keyword>
<keyword evidence="6" id="KW-0378">Hydrolase</keyword>
<feature type="domain" description="Helicase C-terminal" evidence="15">
    <location>
        <begin position="896"/>
        <end position="1068"/>
    </location>
</feature>
<dbReference type="InterPro" id="IPR017907">
    <property type="entry name" value="Znf_RING_CS"/>
</dbReference>
<dbReference type="SUPFAM" id="SSF57850">
    <property type="entry name" value="RING/U-box"/>
    <property type="match status" value="1"/>
</dbReference>
<dbReference type="GO" id="GO:0005634">
    <property type="term" value="C:nucleus"/>
    <property type="evidence" value="ECO:0007669"/>
    <property type="project" value="UniProtKB-SubCell"/>
</dbReference>
<evidence type="ECO:0000256" key="6">
    <source>
        <dbReference type="ARBA" id="ARBA00022801"/>
    </source>
</evidence>
<dbReference type="InterPro" id="IPR001650">
    <property type="entry name" value="Helicase_C-like"/>
</dbReference>
<comment type="subcellular location">
    <subcellularLocation>
        <location evidence="1">Nucleus</location>
    </subcellularLocation>
</comment>
<dbReference type="InterPro" id="IPR027417">
    <property type="entry name" value="P-loop_NTPase"/>
</dbReference>
<comment type="similarity">
    <text evidence="2">Belongs to the SNF2/RAD54 helicase family. RAD16 subfamily.</text>
</comment>
<dbReference type="InterPro" id="IPR001841">
    <property type="entry name" value="Znf_RING"/>
</dbReference>
<protein>
    <submittedName>
        <fullName evidence="16">Uncharacterized protein</fullName>
    </submittedName>
</protein>
<organism evidence="16 17">
    <name type="scientific">Edaphochlamys debaryana</name>
    <dbReference type="NCBI Taxonomy" id="47281"/>
    <lineage>
        <taxon>Eukaryota</taxon>
        <taxon>Viridiplantae</taxon>
        <taxon>Chlorophyta</taxon>
        <taxon>core chlorophytes</taxon>
        <taxon>Chlorophyceae</taxon>
        <taxon>CS clade</taxon>
        <taxon>Chlamydomonadales</taxon>
        <taxon>Chlamydomonadales incertae sedis</taxon>
        <taxon>Edaphochlamys</taxon>
    </lineage>
</organism>
<dbReference type="Proteomes" id="UP000612055">
    <property type="component" value="Unassembled WGS sequence"/>
</dbReference>
<dbReference type="Pfam" id="PF00097">
    <property type="entry name" value="zf-C3HC4"/>
    <property type="match status" value="1"/>
</dbReference>
<evidence type="ECO:0000256" key="11">
    <source>
        <dbReference type="PROSITE-ProRule" id="PRU00175"/>
    </source>
</evidence>
<dbReference type="InterPro" id="IPR014001">
    <property type="entry name" value="Helicase_ATP-bd"/>
</dbReference>
<evidence type="ECO:0000256" key="8">
    <source>
        <dbReference type="ARBA" id="ARBA00022833"/>
    </source>
</evidence>
<keyword evidence="10" id="KW-0539">Nucleus</keyword>
<feature type="compositionally biased region" description="Basic residues" evidence="12">
    <location>
        <begin position="432"/>
        <end position="454"/>
    </location>
</feature>
<feature type="domain" description="RING-type" evidence="13">
    <location>
        <begin position="819"/>
        <end position="860"/>
    </location>
</feature>
<dbReference type="PROSITE" id="PS00518">
    <property type="entry name" value="ZF_RING_1"/>
    <property type="match status" value="1"/>
</dbReference>
<dbReference type="GO" id="GO:0016818">
    <property type="term" value="F:hydrolase activity, acting on acid anhydrides, in phosphorus-containing anhydrides"/>
    <property type="evidence" value="ECO:0007669"/>
    <property type="project" value="InterPro"/>
</dbReference>
<evidence type="ECO:0000256" key="7">
    <source>
        <dbReference type="ARBA" id="ARBA00022806"/>
    </source>
</evidence>
<accession>A0A835XY18</accession>
<dbReference type="OrthoDB" id="448448at2759"/>
<evidence type="ECO:0000313" key="17">
    <source>
        <dbReference type="Proteomes" id="UP000612055"/>
    </source>
</evidence>
<dbReference type="CDD" id="cd18793">
    <property type="entry name" value="SF2_C_SNF"/>
    <property type="match status" value="1"/>
</dbReference>
<keyword evidence="3" id="KW-0479">Metal-binding</keyword>
<feature type="compositionally biased region" description="Gly residues" evidence="12">
    <location>
        <begin position="334"/>
        <end position="343"/>
    </location>
</feature>
<dbReference type="SMART" id="SM00490">
    <property type="entry name" value="HELICc"/>
    <property type="match status" value="1"/>
</dbReference>
<keyword evidence="5 11" id="KW-0863">Zinc-finger</keyword>
<feature type="region of interest" description="Disordered" evidence="12">
    <location>
        <begin position="302"/>
        <end position="483"/>
    </location>
</feature>
<dbReference type="InterPro" id="IPR014905">
    <property type="entry name" value="HIRAN"/>
</dbReference>
<evidence type="ECO:0000259" key="15">
    <source>
        <dbReference type="PROSITE" id="PS51194"/>
    </source>
</evidence>
<feature type="compositionally biased region" description="Low complexity" evidence="12">
    <location>
        <begin position="321"/>
        <end position="333"/>
    </location>
</feature>
<dbReference type="Gene3D" id="3.30.70.2330">
    <property type="match status" value="1"/>
</dbReference>
<feature type="domain" description="Helicase ATP-binding" evidence="14">
    <location>
        <begin position="490"/>
        <end position="651"/>
    </location>
</feature>
<keyword evidence="4" id="KW-0547">Nucleotide-binding</keyword>
<dbReference type="InterPro" id="IPR013083">
    <property type="entry name" value="Znf_RING/FYVE/PHD"/>
</dbReference>
<dbReference type="PANTHER" id="PTHR45626:SF17">
    <property type="entry name" value="HELICASE-LIKE TRANSCRIPTION FACTOR"/>
    <property type="match status" value="1"/>
</dbReference>
<keyword evidence="9" id="KW-0067">ATP-binding</keyword>
<dbReference type="Pfam" id="PF00176">
    <property type="entry name" value="SNF2-rel_dom"/>
    <property type="match status" value="1"/>
</dbReference>
<evidence type="ECO:0000256" key="5">
    <source>
        <dbReference type="ARBA" id="ARBA00022771"/>
    </source>
</evidence>
<dbReference type="GO" id="GO:0003676">
    <property type="term" value="F:nucleic acid binding"/>
    <property type="evidence" value="ECO:0007669"/>
    <property type="project" value="InterPro"/>
</dbReference>
<dbReference type="GO" id="GO:0006281">
    <property type="term" value="P:DNA repair"/>
    <property type="evidence" value="ECO:0007669"/>
    <property type="project" value="TreeGrafter"/>
</dbReference>
<reference evidence="16" key="1">
    <citation type="journal article" date="2020" name="bioRxiv">
        <title>Comparative genomics of Chlamydomonas.</title>
        <authorList>
            <person name="Craig R.J."/>
            <person name="Hasan A.R."/>
            <person name="Ness R.W."/>
            <person name="Keightley P.D."/>
        </authorList>
    </citation>
    <scope>NUCLEOTIDE SEQUENCE</scope>
    <source>
        <strain evidence="16">CCAP 11/70</strain>
    </source>
</reference>
<keyword evidence="7" id="KW-0347">Helicase</keyword>
<sequence>MALLQPSPLPGARGAATNPVDLNQDDEEEEVEAELECIGTSRTRVVGCRYYNGLASKNEMVLLIREPQNPYDRWAIRVDNVRGEKIGHIGREQAAVLSPLIDKGDLKIEGVVQGEKGAFTMPIDLLCWATPAAADAVEQRLIRGGIALGAGRGRGAGGAGGGAGAGRGAVGARASYTVSRVAALTPRELETSLERMFNEVHAKSTVQPAMEPHAEVLSRLYPHQRVALAWMVARENGSDLPPFWQARTGPGGGYTNTLTNFVSTQKPEPLRGGILADDMGLGKTLILISLIASNRPGTPLPPLSMLDLAAPDPTAPPDPSPAAAGPSGAAPAGVGAGPSGSGAGPSSAGAGPSGAGSGAVAPAQAQAQAGPRETLHRGRIVRAKPEAKPQAKGKAAKGRGKRAQPDSDDDEEEDDEDEGGEEDDDYVPTPAKGRKAQPKAARGRASKGRGKRGRAASDDDEEEEEDEEVVPPPAKKRGAAPKAAATAAAAAPSAAGARTAAAAAAPSAAHVAALAAGAPKADGPRGTLVVCPVSVLSNWATQLQEHTAGGLKVYAYHGPERSRSPQLLAQQDVVLTTYQMLASDLADGRGLLSVRWLRVVLDEAHTIKNPKAKMSQAAAKLKAERKWAVTGTPIQNRMADLYGLLAFLRLEPLQERSIFNRTLQRPLQAGDRDALLRLQVLMAAIALRRTKDLKIGGRPLVSLPDRCVNLVRVHLTRDDRAKYDALELAGRQLVSQQLAASTLLENYMGVLEIILRLRQVSDAGCLVAAGPLPLSIEAGTAGGAAGGGAGRGRGAAPPLTEEERTRLLELLTGGLQDDCPICLEPLSASACITRCKHAFCRPCLEHVIAAAAGPGCPMCRAPLSLAELVDLPPDTSLERSTQAGTDVDDPCAASAKVAALMEQLRAAAALPPDGHGPLKSVVFSQFTGMLNLVEKALNAAEVPFVRLDGSTPASARADMVKSFASRQPGSPVVFLASLKAGGVGMNLTAASHVHLLDPWWNPAVEEQAMDRVHRLGQVRGVQVYRYVAADTIEERMLQLQDRKRQLAAAAFDKRSAEESRRMRVEDVRLLMAL</sequence>
<dbReference type="SMART" id="SM00184">
    <property type="entry name" value="RING"/>
    <property type="match status" value="1"/>
</dbReference>
<dbReference type="Pfam" id="PF00271">
    <property type="entry name" value="Helicase_C"/>
    <property type="match status" value="1"/>
</dbReference>
<dbReference type="GO" id="GO:0004386">
    <property type="term" value="F:helicase activity"/>
    <property type="evidence" value="ECO:0007669"/>
    <property type="project" value="UniProtKB-KW"/>
</dbReference>
<evidence type="ECO:0000256" key="12">
    <source>
        <dbReference type="SAM" id="MobiDB-lite"/>
    </source>
</evidence>
<keyword evidence="8" id="KW-0862">Zinc</keyword>
<dbReference type="SMART" id="SM00487">
    <property type="entry name" value="DEXDc"/>
    <property type="match status" value="1"/>
</dbReference>
<dbReference type="Pfam" id="PF08797">
    <property type="entry name" value="HIRAN"/>
    <property type="match status" value="1"/>
</dbReference>
<dbReference type="PROSITE" id="PS50089">
    <property type="entry name" value="ZF_RING_2"/>
    <property type="match status" value="1"/>
</dbReference>
<gene>
    <name evidence="16" type="ORF">HYH03_010567</name>
</gene>
<feature type="compositionally biased region" description="Low complexity" evidence="12">
    <location>
        <begin position="358"/>
        <end position="371"/>
    </location>
</feature>
<evidence type="ECO:0000259" key="13">
    <source>
        <dbReference type="PROSITE" id="PS50089"/>
    </source>
</evidence>
<evidence type="ECO:0000256" key="4">
    <source>
        <dbReference type="ARBA" id="ARBA00022741"/>
    </source>
</evidence>
<dbReference type="InterPro" id="IPR018957">
    <property type="entry name" value="Znf_C3HC4_RING-type"/>
</dbReference>
<name>A0A835XY18_9CHLO</name>
<evidence type="ECO:0000256" key="10">
    <source>
        <dbReference type="ARBA" id="ARBA00023242"/>
    </source>
</evidence>
<evidence type="ECO:0000256" key="2">
    <source>
        <dbReference type="ARBA" id="ARBA00008438"/>
    </source>
</evidence>
<comment type="caution">
    <text evidence="16">The sequence shown here is derived from an EMBL/GenBank/DDBJ whole genome shotgun (WGS) entry which is preliminary data.</text>
</comment>
<dbReference type="InterPro" id="IPR050628">
    <property type="entry name" value="SNF2_RAD54_helicase_TF"/>
</dbReference>
<feature type="compositionally biased region" description="Acidic residues" evidence="12">
    <location>
        <begin position="458"/>
        <end position="469"/>
    </location>
</feature>
<dbReference type="GO" id="GO:0005524">
    <property type="term" value="F:ATP binding"/>
    <property type="evidence" value="ECO:0007669"/>
    <property type="project" value="UniProtKB-KW"/>
</dbReference>
<evidence type="ECO:0000259" key="14">
    <source>
        <dbReference type="PROSITE" id="PS51192"/>
    </source>
</evidence>
<dbReference type="InterPro" id="IPR000330">
    <property type="entry name" value="SNF2_N"/>
</dbReference>
<dbReference type="Gene3D" id="3.40.50.10810">
    <property type="entry name" value="Tandem AAA-ATPase domain"/>
    <property type="match status" value="2"/>
</dbReference>